<reference evidence="2" key="1">
    <citation type="journal article" date="2020" name="Stud. Mycol.">
        <title>101 Dothideomycetes genomes: a test case for predicting lifestyles and emergence of pathogens.</title>
        <authorList>
            <person name="Haridas S."/>
            <person name="Albert R."/>
            <person name="Binder M."/>
            <person name="Bloem J."/>
            <person name="Labutti K."/>
            <person name="Salamov A."/>
            <person name="Andreopoulos B."/>
            <person name="Baker S."/>
            <person name="Barry K."/>
            <person name="Bills G."/>
            <person name="Bluhm B."/>
            <person name="Cannon C."/>
            <person name="Castanera R."/>
            <person name="Culley D."/>
            <person name="Daum C."/>
            <person name="Ezra D."/>
            <person name="Gonzalez J."/>
            <person name="Henrissat B."/>
            <person name="Kuo A."/>
            <person name="Liang C."/>
            <person name="Lipzen A."/>
            <person name="Lutzoni F."/>
            <person name="Magnuson J."/>
            <person name="Mondo S."/>
            <person name="Nolan M."/>
            <person name="Ohm R."/>
            <person name="Pangilinan J."/>
            <person name="Park H.-J."/>
            <person name="Ramirez L."/>
            <person name="Alfaro M."/>
            <person name="Sun H."/>
            <person name="Tritt A."/>
            <person name="Yoshinaga Y."/>
            <person name="Zwiers L.-H."/>
            <person name="Turgeon B."/>
            <person name="Goodwin S."/>
            <person name="Spatafora J."/>
            <person name="Crous P."/>
            <person name="Grigoriev I."/>
        </authorList>
    </citation>
    <scope>NUCLEOTIDE SEQUENCE</scope>
    <source>
        <strain evidence="2">CBS 113979</strain>
    </source>
</reference>
<keyword evidence="3" id="KW-1185">Reference proteome</keyword>
<evidence type="ECO:0000313" key="2">
    <source>
        <dbReference type="EMBL" id="KAF1982098.1"/>
    </source>
</evidence>
<proteinExistence type="predicted"/>
<name>A0A6G1GMZ3_9PEZI</name>
<feature type="compositionally biased region" description="Polar residues" evidence="1">
    <location>
        <begin position="100"/>
        <end position="110"/>
    </location>
</feature>
<dbReference type="EMBL" id="ML977188">
    <property type="protein sequence ID" value="KAF1982098.1"/>
    <property type="molecule type" value="Genomic_DNA"/>
</dbReference>
<evidence type="ECO:0000313" key="3">
    <source>
        <dbReference type="Proteomes" id="UP000800041"/>
    </source>
</evidence>
<gene>
    <name evidence="2" type="ORF">K402DRAFT_397828</name>
</gene>
<feature type="region of interest" description="Disordered" evidence="1">
    <location>
        <begin position="75"/>
        <end position="115"/>
    </location>
</feature>
<sequence length="169" mass="19235">MAWSMSRYLKLPFNAAMRTDKTTTSILCRRPRHRNRNHKPKSPPHPIIIIFHPIRLRLLTITFALRHFGNSPLPSTTSPTLSCTNPPTRHHPHNDETEHISVTSPHLSTPSPCPDPDGQYRTTRMTRGSNPQHVHHIHCWKASILCLNLPILSLAGRWMNVGKGGFEQT</sequence>
<organism evidence="2 3">
    <name type="scientific">Aulographum hederae CBS 113979</name>
    <dbReference type="NCBI Taxonomy" id="1176131"/>
    <lineage>
        <taxon>Eukaryota</taxon>
        <taxon>Fungi</taxon>
        <taxon>Dikarya</taxon>
        <taxon>Ascomycota</taxon>
        <taxon>Pezizomycotina</taxon>
        <taxon>Dothideomycetes</taxon>
        <taxon>Pleosporomycetidae</taxon>
        <taxon>Aulographales</taxon>
        <taxon>Aulographaceae</taxon>
    </lineage>
</organism>
<evidence type="ECO:0000256" key="1">
    <source>
        <dbReference type="SAM" id="MobiDB-lite"/>
    </source>
</evidence>
<protein>
    <submittedName>
        <fullName evidence="2">Uncharacterized protein</fullName>
    </submittedName>
</protein>
<dbReference type="Proteomes" id="UP000800041">
    <property type="component" value="Unassembled WGS sequence"/>
</dbReference>
<dbReference type="AlphaFoldDB" id="A0A6G1GMZ3"/>
<feature type="compositionally biased region" description="Low complexity" evidence="1">
    <location>
        <begin position="75"/>
        <end position="87"/>
    </location>
</feature>
<accession>A0A6G1GMZ3</accession>